<sequence>MKPPAADLHARLHARVCSALLAAMRADVTAIDTVAGLATDLDPHTAGFLRESRRLVLACAAAVSSVLDVHRPTTAPDAPRVCRECGTGGCRTLNAVLTVLDAYAAGPAGIDRAEAWRRADRFFNGRGGPPLPVAVEDIGDGFAARAFTPSEPTGPLLVVDRRTGRLTRWPPMPRETLIAHYRHHRTGLP</sequence>
<protein>
    <submittedName>
        <fullName evidence="1">Uncharacterized protein</fullName>
    </submittedName>
</protein>
<organism evidence="1 2">
    <name type="scientific">Actinomadura craniellae</name>
    <dbReference type="NCBI Taxonomy" id="2231787"/>
    <lineage>
        <taxon>Bacteria</taxon>
        <taxon>Bacillati</taxon>
        <taxon>Actinomycetota</taxon>
        <taxon>Actinomycetes</taxon>
        <taxon>Streptosporangiales</taxon>
        <taxon>Thermomonosporaceae</taxon>
        <taxon>Actinomadura</taxon>
    </lineage>
</organism>
<name>A0A365GY67_9ACTN</name>
<dbReference type="RefSeq" id="WP_111871017.1">
    <property type="nucleotide sequence ID" value="NZ_QLYX01000016.1"/>
</dbReference>
<dbReference type="Proteomes" id="UP000251891">
    <property type="component" value="Unassembled WGS sequence"/>
</dbReference>
<dbReference type="OrthoDB" id="3351204at2"/>
<evidence type="ECO:0000313" key="1">
    <source>
        <dbReference type="EMBL" id="RAY11785.1"/>
    </source>
</evidence>
<proteinExistence type="predicted"/>
<dbReference type="AlphaFoldDB" id="A0A365GY67"/>
<dbReference type="EMBL" id="QLYX01000016">
    <property type="protein sequence ID" value="RAY11785.1"/>
    <property type="molecule type" value="Genomic_DNA"/>
</dbReference>
<keyword evidence="2" id="KW-1185">Reference proteome</keyword>
<evidence type="ECO:0000313" key="2">
    <source>
        <dbReference type="Proteomes" id="UP000251891"/>
    </source>
</evidence>
<accession>A0A365GY67</accession>
<comment type="caution">
    <text evidence="1">The sequence shown here is derived from an EMBL/GenBank/DDBJ whole genome shotgun (WGS) entry which is preliminary data.</text>
</comment>
<gene>
    <name evidence="1" type="ORF">DPM19_27765</name>
</gene>
<reference evidence="1 2" key="1">
    <citation type="submission" date="2018-06" db="EMBL/GenBank/DDBJ databases">
        <title>Actinomadura craniellae sp. nov. isolated from marine sponge Craniella sp.</title>
        <authorList>
            <person name="Li L."/>
            <person name="Xu Q.H."/>
            <person name="Lin H.W."/>
            <person name="Lu Y.H."/>
        </authorList>
    </citation>
    <scope>NUCLEOTIDE SEQUENCE [LARGE SCALE GENOMIC DNA]</scope>
    <source>
        <strain evidence="1 2">LHW63021</strain>
    </source>
</reference>